<feature type="region of interest" description="Disordered" evidence="1">
    <location>
        <begin position="295"/>
        <end position="318"/>
    </location>
</feature>
<dbReference type="GeneID" id="19398110"/>
<evidence type="ECO:0000313" key="3">
    <source>
        <dbReference type="Proteomes" id="UP000016935"/>
    </source>
</evidence>
<dbReference type="AlphaFoldDB" id="R0IS88"/>
<feature type="compositionally biased region" description="Basic and acidic residues" evidence="1">
    <location>
        <begin position="502"/>
        <end position="541"/>
    </location>
</feature>
<accession>R0IS88</accession>
<dbReference type="PANTHER" id="PTHR46192">
    <property type="entry name" value="BROAD-RANGE ACID PHOSPHATASE DET1"/>
    <property type="match status" value="1"/>
</dbReference>
<gene>
    <name evidence="2" type="ORF">SETTUDRAFT_161079</name>
</gene>
<feature type="compositionally biased region" description="Low complexity" evidence="1">
    <location>
        <begin position="360"/>
        <end position="369"/>
    </location>
</feature>
<feature type="region of interest" description="Disordered" evidence="1">
    <location>
        <begin position="225"/>
        <end position="262"/>
    </location>
</feature>
<dbReference type="CDD" id="cd07067">
    <property type="entry name" value="HP_PGM_like"/>
    <property type="match status" value="1"/>
</dbReference>
<dbReference type="Proteomes" id="UP000016935">
    <property type="component" value="Unassembled WGS sequence"/>
</dbReference>
<organism evidence="2 3">
    <name type="scientific">Exserohilum turcicum (strain 28A)</name>
    <name type="common">Northern leaf blight fungus</name>
    <name type="synonym">Setosphaeria turcica</name>
    <dbReference type="NCBI Taxonomy" id="671987"/>
    <lineage>
        <taxon>Eukaryota</taxon>
        <taxon>Fungi</taxon>
        <taxon>Dikarya</taxon>
        <taxon>Ascomycota</taxon>
        <taxon>Pezizomycotina</taxon>
        <taxon>Dothideomycetes</taxon>
        <taxon>Pleosporomycetidae</taxon>
        <taxon>Pleosporales</taxon>
        <taxon>Pleosporineae</taxon>
        <taxon>Pleosporaceae</taxon>
        <taxon>Exserohilum</taxon>
    </lineage>
</organism>
<reference evidence="2 3" key="1">
    <citation type="journal article" date="2012" name="PLoS Pathog.">
        <title>Diverse lifestyles and strategies of plant pathogenesis encoded in the genomes of eighteen Dothideomycetes fungi.</title>
        <authorList>
            <person name="Ohm R.A."/>
            <person name="Feau N."/>
            <person name="Henrissat B."/>
            <person name="Schoch C.L."/>
            <person name="Horwitz B.A."/>
            <person name="Barry K.W."/>
            <person name="Condon B.J."/>
            <person name="Copeland A.C."/>
            <person name="Dhillon B."/>
            <person name="Glaser F."/>
            <person name="Hesse C.N."/>
            <person name="Kosti I."/>
            <person name="LaButti K."/>
            <person name="Lindquist E.A."/>
            <person name="Lucas S."/>
            <person name="Salamov A.A."/>
            <person name="Bradshaw R.E."/>
            <person name="Ciuffetti L."/>
            <person name="Hamelin R.C."/>
            <person name="Kema G.H.J."/>
            <person name="Lawrence C."/>
            <person name="Scott J.A."/>
            <person name="Spatafora J.W."/>
            <person name="Turgeon B.G."/>
            <person name="de Wit P.J.G.M."/>
            <person name="Zhong S."/>
            <person name="Goodwin S.B."/>
            <person name="Grigoriev I.V."/>
        </authorList>
    </citation>
    <scope>NUCLEOTIDE SEQUENCE [LARGE SCALE GENOMIC DNA]</scope>
    <source>
        <strain evidence="3">28A</strain>
    </source>
</reference>
<dbReference type="STRING" id="671987.R0IS88"/>
<feature type="compositionally biased region" description="Basic and acidic residues" evidence="1">
    <location>
        <begin position="225"/>
        <end position="234"/>
    </location>
</feature>
<sequence>MIILIRHAQSEGNKNRDIHQFIPDHRVKLTQHGWTQAEEAGRQLRSLLKPDDTLQFYTSPYRRTRETTEGILRTLTSDDPTPSPFPRNKITVFEEPRIREQDFGNFQPCSAEMERMWQERADYGHFFYRIPDGESAADAYDRVSGFNESLWRSFGDDNFPSVCVLVTHGLMSRVFLMKWYHWSVEYFEDLRNVNHCEFIIMKRSENNGRYILQNELRTWSELKRRAAKEKEEQPKSATTAASGRATPLTGLNQVGSNASPTVPIRRWGGCVNGCNHDKINYPRRPMRKNTMEYLGSNSQQASAPAAQHMEPVESELEDHPVVAQEGDHAPVINEPSPAKLLRKQNAKGAPIPAMPPTPASPNDASNDASSSDDGDAAPTLSRPSNHAQPRTAAVLRHLQPTQAGEGFSDDSDYFPGMQHLHHSTGHRKFLRASSTQRKQSKDRKIQRKQTEQGWLEESGMGKDVRTDRLGDGDATSDDAALAKVKREEPILKEALKGNMIVEKSEEEREANGEQADPEKKLDSAEIDKMKEAERKGLDEVY</sequence>
<feature type="compositionally biased region" description="Low complexity" evidence="1">
    <location>
        <begin position="296"/>
        <end position="307"/>
    </location>
</feature>
<protein>
    <recommendedName>
        <fullName evidence="4">Phosphoglycerate mutase-like protein</fullName>
    </recommendedName>
</protein>
<name>R0IS88_EXST2</name>
<dbReference type="HOGENOM" id="CLU_015562_1_0_1"/>
<keyword evidence="3" id="KW-1185">Reference proteome</keyword>
<feature type="compositionally biased region" description="Basic and acidic residues" evidence="1">
    <location>
        <begin position="459"/>
        <end position="471"/>
    </location>
</feature>
<reference evidence="2 3" key="2">
    <citation type="journal article" date="2013" name="PLoS Genet.">
        <title>Comparative genome structure, secondary metabolite, and effector coding capacity across Cochliobolus pathogens.</title>
        <authorList>
            <person name="Condon B.J."/>
            <person name="Leng Y."/>
            <person name="Wu D."/>
            <person name="Bushley K.E."/>
            <person name="Ohm R.A."/>
            <person name="Otillar R."/>
            <person name="Martin J."/>
            <person name="Schackwitz W."/>
            <person name="Grimwood J."/>
            <person name="MohdZainudin N."/>
            <person name="Xue C."/>
            <person name="Wang R."/>
            <person name="Manning V.A."/>
            <person name="Dhillon B."/>
            <person name="Tu Z.J."/>
            <person name="Steffenson B.J."/>
            <person name="Salamov A."/>
            <person name="Sun H."/>
            <person name="Lowry S."/>
            <person name="LaButti K."/>
            <person name="Han J."/>
            <person name="Copeland A."/>
            <person name="Lindquist E."/>
            <person name="Barry K."/>
            <person name="Schmutz J."/>
            <person name="Baker S.E."/>
            <person name="Ciuffetti L.M."/>
            <person name="Grigoriev I.V."/>
            <person name="Zhong S."/>
            <person name="Turgeon B.G."/>
        </authorList>
    </citation>
    <scope>NUCLEOTIDE SEQUENCE [LARGE SCALE GENOMIC DNA]</scope>
    <source>
        <strain evidence="3">28A</strain>
    </source>
</reference>
<dbReference type="eggNOG" id="ENOG502QT33">
    <property type="taxonomic scope" value="Eukaryota"/>
</dbReference>
<dbReference type="Pfam" id="PF00300">
    <property type="entry name" value="His_Phos_1"/>
    <property type="match status" value="1"/>
</dbReference>
<feature type="region of interest" description="Disordered" evidence="1">
    <location>
        <begin position="346"/>
        <end position="541"/>
    </location>
</feature>
<dbReference type="RefSeq" id="XP_008024768.1">
    <property type="nucleotide sequence ID" value="XM_008026577.1"/>
</dbReference>
<dbReference type="Gene3D" id="3.40.50.1240">
    <property type="entry name" value="Phosphoglycerate mutase-like"/>
    <property type="match status" value="1"/>
</dbReference>
<dbReference type="SUPFAM" id="SSF53254">
    <property type="entry name" value="Phosphoglycerate mutase-like"/>
    <property type="match status" value="1"/>
</dbReference>
<feature type="compositionally biased region" description="Basic residues" evidence="1">
    <location>
        <begin position="419"/>
        <end position="430"/>
    </location>
</feature>
<dbReference type="SMART" id="SM00855">
    <property type="entry name" value="PGAM"/>
    <property type="match status" value="1"/>
</dbReference>
<feature type="compositionally biased region" description="Basic residues" evidence="1">
    <location>
        <begin position="438"/>
        <end position="447"/>
    </location>
</feature>
<feature type="compositionally biased region" description="Basic and acidic residues" evidence="1">
    <location>
        <begin position="484"/>
        <end position="495"/>
    </location>
</feature>
<dbReference type="EMBL" id="KB908581">
    <property type="protein sequence ID" value="EOA87531.1"/>
    <property type="molecule type" value="Genomic_DNA"/>
</dbReference>
<evidence type="ECO:0008006" key="4">
    <source>
        <dbReference type="Google" id="ProtNLM"/>
    </source>
</evidence>
<evidence type="ECO:0000256" key="1">
    <source>
        <dbReference type="SAM" id="MobiDB-lite"/>
    </source>
</evidence>
<dbReference type="InterPro" id="IPR029033">
    <property type="entry name" value="His_PPase_superfam"/>
</dbReference>
<proteinExistence type="predicted"/>
<evidence type="ECO:0000313" key="2">
    <source>
        <dbReference type="EMBL" id="EOA87531.1"/>
    </source>
</evidence>
<dbReference type="InterPro" id="IPR052765">
    <property type="entry name" value="PGM-Related"/>
</dbReference>
<feature type="compositionally biased region" description="Polar residues" evidence="1">
    <location>
        <begin position="249"/>
        <end position="260"/>
    </location>
</feature>
<dbReference type="OrthoDB" id="10261749at2759"/>
<dbReference type="InterPro" id="IPR013078">
    <property type="entry name" value="His_Pase_superF_clade-1"/>
</dbReference>